<organism evidence="1 2">
    <name type="scientific">Blautia caecimuris</name>
    <dbReference type="NCBI Taxonomy" id="1796615"/>
    <lineage>
        <taxon>Bacteria</taxon>
        <taxon>Bacillati</taxon>
        <taxon>Bacillota</taxon>
        <taxon>Clostridia</taxon>
        <taxon>Lachnospirales</taxon>
        <taxon>Lachnospiraceae</taxon>
        <taxon>Blautia</taxon>
    </lineage>
</organism>
<evidence type="ECO:0008006" key="3">
    <source>
        <dbReference type="Google" id="ProtNLM"/>
    </source>
</evidence>
<accession>A0ABV2M7E9</accession>
<sequence>MKNICELKHFANFKASGLSLLTENLHTFLNCKVLMQLTPVKNFEKYFGLDIHTNINRNCYKISEKKIALIIKIFGKEHGSIDAVVPIVLFGENITSIENSLFEILSNLLSKRMTECKNNSFYGGLRFFGDDFIREAISKCLAPKQYDFSRIMFLVELFEKLASMTFEGDYFTTGLILSKSLYEYGEKNGKDRKGKLRKINKHYDIVRKPSIEKRFWYLIDGFSSFYLMDQTFVIKQTFTRNEKKSKLTDYFDSYFLDNTLMGGDIAFRVIGPNEVSIITKKGYEFIKIESKWRIRNFSWLNTYLESNIKLDIEITRAVIYYVTLCSQRHCSSIIWIPKNETESEIDKVISAKNKIWKDDLNLVDEMNKSIIQRIMSSDGVTIISKEGKIIYCGAIVKLDVKKEGGLMGTGENAAKILGQNGVAFKISQDGNIKIFTNSLTDPTIY</sequence>
<name>A0ABV2M7E9_9FIRM</name>
<dbReference type="RefSeq" id="WP_257465633.1">
    <property type="nucleotide sequence ID" value="NZ_JANJZT010000044.1"/>
</dbReference>
<keyword evidence="2" id="KW-1185">Reference proteome</keyword>
<comment type="caution">
    <text evidence="1">The sequence shown here is derived from an EMBL/GenBank/DDBJ whole genome shotgun (WGS) entry which is preliminary data.</text>
</comment>
<gene>
    <name evidence="1" type="ORF">ABID24_003576</name>
</gene>
<dbReference type="Proteomes" id="UP001549106">
    <property type="component" value="Unassembled WGS sequence"/>
</dbReference>
<proteinExistence type="predicted"/>
<evidence type="ECO:0000313" key="2">
    <source>
        <dbReference type="Proteomes" id="UP001549106"/>
    </source>
</evidence>
<protein>
    <recommendedName>
        <fullName evidence="3">DAC domain-containing protein</fullName>
    </recommendedName>
</protein>
<reference evidence="1 2" key="1">
    <citation type="submission" date="2024-06" db="EMBL/GenBank/DDBJ databases">
        <title>Genomic Encyclopedia of Type Strains, Phase IV (KMG-IV): sequencing the most valuable type-strain genomes for metagenomic binning, comparative biology and taxonomic classification.</title>
        <authorList>
            <person name="Goeker M."/>
        </authorList>
    </citation>
    <scope>NUCLEOTIDE SEQUENCE [LARGE SCALE GENOMIC DNA]</scope>
    <source>
        <strain evidence="1 2">DSM 29492</strain>
    </source>
</reference>
<dbReference type="EMBL" id="JBEPMJ010000045">
    <property type="protein sequence ID" value="MET3752306.1"/>
    <property type="molecule type" value="Genomic_DNA"/>
</dbReference>
<evidence type="ECO:0000313" key="1">
    <source>
        <dbReference type="EMBL" id="MET3752306.1"/>
    </source>
</evidence>